<evidence type="ECO:0008006" key="8">
    <source>
        <dbReference type="Google" id="ProtNLM"/>
    </source>
</evidence>
<sequence length="1042" mass="113330">MATTQRNRQNHQAKEKSDLNMDNHAGMINESMLELISDPSFIVDENRLITWSNAQFLDAYHLAQNPVDQKMTCEEVCGTHLCGTKNCPVSKSQRIGKPVDAEVIRSNGDDRVDYFRSRAVPIQGDDALTLVTLSDITEKKTIEARLHQLETDLNVIPTPIMEIDTTFSITYMNPAGASVVGMTPDEVEGKKCYDLFKTPHCKTEKCACTRAMKIDNVVTDQTIARPAEGVIVPIKYTGAPVKDAKGNIKGALEYILDVTDEVRQKQAADEKIENLNTIPTPIMAIDTEYTVTFMNPAGASVVGMTPDEVEGKKCYDLFKTPHCQTEKCACARAMKTDSVITEQTIARPAEGVIVPIKYTGAPIKDAKGNIKGALEYVLDVTEEMQQRQTANEKIENLNAIPTPIMAIDTDYTVTYMNPTGASVLRTTPDEVTGKKCFDLFKTPHCRTERCACAQAMKSDRVVSEETIARPAEGVIMPIKYTGAPIKDAKGNIKGALEFVLDITEEAKQRQDAIEKIENLNAIPTPILSIDTDHSITYMNPAGAAIVGLTPDEAIGKKCYDLFKTPHCKTEKCACMRAMQEDTIFSEETIARPAEGVIMPIKYTGAPIKDAKGNIKGALEFVMDITEEAKQRQDANEKIENLNAIPTPIHAVDTQHNITYINPAGAAIAHTTVEDAIGRKCYDLFATKRCRTDQCGVKRAMQMDSTINDQTVANIMGRKIHVKATSVSIKDAKGNIKGGLEYLVDVTQEAKVEMLISSASEEVGSLVLDTGAKMDQGVSAMDEMIKSLENEVSLLDTSAATVHTMLASAEEMVKLAQNASEVTNQVAKDADSGKKAGTEAGKKLQSINDSMQANNEMVANLVAQLEKISGFVDIIKEIASQTNLLAFNAAIEAARAGDAGRGFAVVADEIRKLAENSSKSAVDISNIVKQVENESRDTISAMKDGMKMLKEGGDVINTALEAMDQISSEISNVADCAQNLKTNADGLSEKGRDVMKDIEKVAISSKTNTDSSHDVKSTISETVQVLSRLMDSSKALEEAVSTR</sequence>
<dbReference type="PANTHER" id="PTHR32089">
    <property type="entry name" value="METHYL-ACCEPTING CHEMOTAXIS PROTEIN MCPB"/>
    <property type="match status" value="1"/>
</dbReference>
<feature type="domain" description="Methyl-accepting transducer" evidence="3">
    <location>
        <begin position="765"/>
        <end position="1001"/>
    </location>
</feature>
<dbReference type="SUPFAM" id="SSF58104">
    <property type="entry name" value="Methyl-accepting chemotaxis protein (MCP) signaling domain"/>
    <property type="match status" value="1"/>
</dbReference>
<dbReference type="Gene3D" id="1.10.287.950">
    <property type="entry name" value="Methyl-accepting chemotaxis protein"/>
    <property type="match status" value="1"/>
</dbReference>
<feature type="domain" description="PAC" evidence="5">
    <location>
        <begin position="583"/>
        <end position="636"/>
    </location>
</feature>
<dbReference type="Pfam" id="PF08448">
    <property type="entry name" value="PAS_4"/>
    <property type="match status" value="5"/>
</dbReference>
<feature type="domain" description="PAC" evidence="5">
    <location>
        <begin position="461"/>
        <end position="514"/>
    </location>
</feature>
<dbReference type="CDD" id="cd00130">
    <property type="entry name" value="PAS"/>
    <property type="match status" value="5"/>
</dbReference>
<dbReference type="Pfam" id="PF00015">
    <property type="entry name" value="MCPsignal"/>
    <property type="match status" value="1"/>
</dbReference>
<evidence type="ECO:0000256" key="2">
    <source>
        <dbReference type="PROSITE-ProRule" id="PRU00284"/>
    </source>
</evidence>
<feature type="domain" description="PAC" evidence="5">
    <location>
        <begin position="339"/>
        <end position="392"/>
    </location>
</feature>
<dbReference type="PROSITE" id="PS50113">
    <property type="entry name" value="PAC"/>
    <property type="match status" value="4"/>
</dbReference>
<gene>
    <name evidence="6" type="ORF">DSCOOX_23720</name>
</gene>
<dbReference type="InterPro" id="IPR001610">
    <property type="entry name" value="PAC"/>
</dbReference>
<keyword evidence="7" id="KW-1185">Reference proteome</keyword>
<protein>
    <recommendedName>
        <fullName evidence="8">Methyl-accepting chemotaxis protein</fullName>
    </recommendedName>
</protein>
<dbReference type="PANTHER" id="PTHR32089:SF112">
    <property type="entry name" value="LYSOZYME-LIKE PROTEIN-RELATED"/>
    <property type="match status" value="1"/>
</dbReference>
<evidence type="ECO:0000256" key="1">
    <source>
        <dbReference type="ARBA" id="ARBA00023224"/>
    </source>
</evidence>
<dbReference type="SMART" id="SM00283">
    <property type="entry name" value="MA"/>
    <property type="match status" value="1"/>
</dbReference>
<dbReference type="PROSITE" id="PS50112">
    <property type="entry name" value="PAS"/>
    <property type="match status" value="4"/>
</dbReference>
<dbReference type="EMBL" id="AP021879">
    <property type="protein sequence ID" value="BBO89192.1"/>
    <property type="molecule type" value="Genomic_DNA"/>
</dbReference>
<dbReference type="SMART" id="SM00091">
    <property type="entry name" value="PAS"/>
    <property type="match status" value="6"/>
</dbReference>
<organism evidence="6 7">
    <name type="scientific">Desulfosarcina ovata subsp. ovata</name>
    <dbReference type="NCBI Taxonomy" id="2752305"/>
    <lineage>
        <taxon>Bacteria</taxon>
        <taxon>Pseudomonadati</taxon>
        <taxon>Thermodesulfobacteriota</taxon>
        <taxon>Desulfobacteria</taxon>
        <taxon>Desulfobacterales</taxon>
        <taxon>Desulfosarcinaceae</taxon>
        <taxon>Desulfosarcina</taxon>
    </lineage>
</organism>
<name>A0A5K8A956_9BACT</name>
<dbReference type="InterPro" id="IPR004089">
    <property type="entry name" value="MCPsignal_dom"/>
</dbReference>
<feature type="domain" description="PAS" evidence="4">
    <location>
        <begin position="145"/>
        <end position="196"/>
    </location>
</feature>
<dbReference type="InterPro" id="IPR000700">
    <property type="entry name" value="PAS-assoc_C"/>
</dbReference>
<dbReference type="Proteomes" id="UP000422108">
    <property type="component" value="Chromosome"/>
</dbReference>
<dbReference type="PROSITE" id="PS50111">
    <property type="entry name" value="CHEMOTAXIS_TRANSDUC_2"/>
    <property type="match status" value="1"/>
</dbReference>
<dbReference type="InterPro" id="IPR000014">
    <property type="entry name" value="PAS"/>
</dbReference>
<evidence type="ECO:0000259" key="4">
    <source>
        <dbReference type="PROSITE" id="PS50112"/>
    </source>
</evidence>
<evidence type="ECO:0000313" key="7">
    <source>
        <dbReference type="Proteomes" id="UP000422108"/>
    </source>
</evidence>
<keyword evidence="1 2" id="KW-0807">Transducer</keyword>
<dbReference type="NCBIfam" id="TIGR00229">
    <property type="entry name" value="sensory_box"/>
    <property type="match status" value="4"/>
</dbReference>
<dbReference type="Gene3D" id="3.30.450.20">
    <property type="entry name" value="PAS domain"/>
    <property type="match status" value="6"/>
</dbReference>
<evidence type="ECO:0000259" key="3">
    <source>
        <dbReference type="PROSITE" id="PS50111"/>
    </source>
</evidence>
<reference evidence="6 7" key="1">
    <citation type="submission" date="2019-11" db="EMBL/GenBank/DDBJ databases">
        <title>Comparative genomics of hydrocarbon-degrading Desulfosarcina strains.</title>
        <authorList>
            <person name="Watanabe M."/>
            <person name="Kojima H."/>
            <person name="Fukui M."/>
        </authorList>
    </citation>
    <scope>NUCLEOTIDE SEQUENCE [LARGE SCALE GENOMIC DNA]</scope>
    <source>
        <strain evidence="7">oXyS1</strain>
    </source>
</reference>
<dbReference type="CDD" id="cd11386">
    <property type="entry name" value="MCP_signal"/>
    <property type="match status" value="1"/>
</dbReference>
<dbReference type="SMART" id="SM00086">
    <property type="entry name" value="PAC"/>
    <property type="match status" value="5"/>
</dbReference>
<dbReference type="GO" id="GO:0007165">
    <property type="term" value="P:signal transduction"/>
    <property type="evidence" value="ECO:0007669"/>
    <property type="project" value="UniProtKB-KW"/>
</dbReference>
<proteinExistence type="predicted"/>
<feature type="domain" description="PAC" evidence="5">
    <location>
        <begin position="217"/>
        <end position="270"/>
    </location>
</feature>
<accession>A0A5K8A956</accession>
<dbReference type="AlphaFoldDB" id="A0A5K8A956"/>
<dbReference type="InterPro" id="IPR035965">
    <property type="entry name" value="PAS-like_dom_sf"/>
</dbReference>
<feature type="domain" description="PAS" evidence="4">
    <location>
        <begin position="275"/>
        <end position="318"/>
    </location>
</feature>
<evidence type="ECO:0000313" key="6">
    <source>
        <dbReference type="EMBL" id="BBO89192.1"/>
    </source>
</evidence>
<evidence type="ECO:0000259" key="5">
    <source>
        <dbReference type="PROSITE" id="PS50113"/>
    </source>
</evidence>
<feature type="domain" description="PAS" evidence="4">
    <location>
        <begin position="389"/>
        <end position="434"/>
    </location>
</feature>
<dbReference type="GO" id="GO:0016020">
    <property type="term" value="C:membrane"/>
    <property type="evidence" value="ECO:0007669"/>
    <property type="project" value="InterPro"/>
</dbReference>
<dbReference type="SUPFAM" id="SSF55785">
    <property type="entry name" value="PYP-like sensor domain (PAS domain)"/>
    <property type="match status" value="5"/>
</dbReference>
<dbReference type="InterPro" id="IPR013656">
    <property type="entry name" value="PAS_4"/>
</dbReference>
<feature type="domain" description="PAS" evidence="4">
    <location>
        <begin position="519"/>
        <end position="562"/>
    </location>
</feature>